<dbReference type="Gene3D" id="1.20.120.1530">
    <property type="match status" value="1"/>
</dbReference>
<evidence type="ECO:0000256" key="1">
    <source>
        <dbReference type="ARBA" id="ARBA00004651"/>
    </source>
</evidence>
<evidence type="ECO:0000256" key="4">
    <source>
        <dbReference type="ARBA" id="ARBA00022989"/>
    </source>
</evidence>
<evidence type="ECO:0000256" key="7">
    <source>
        <dbReference type="PROSITE-ProRule" id="PRU00284"/>
    </source>
</evidence>
<dbReference type="PANTHER" id="PTHR32089:SF112">
    <property type="entry name" value="LYSOZYME-LIKE PROTEIN-RELATED"/>
    <property type="match status" value="1"/>
</dbReference>
<dbReference type="STRING" id="1121267.CCUN_0791"/>
<evidence type="ECO:0000256" key="2">
    <source>
        <dbReference type="ARBA" id="ARBA00022475"/>
    </source>
</evidence>
<name>A0A1W6BWE4_9BACT</name>
<dbReference type="eggNOG" id="COG4564">
    <property type="taxonomic scope" value="Bacteria"/>
</dbReference>
<organism evidence="10 11">
    <name type="scientific">Campylobacter cuniculorum DSM 23162 = LMG 24588</name>
    <dbReference type="NCBI Taxonomy" id="1121267"/>
    <lineage>
        <taxon>Bacteria</taxon>
        <taxon>Pseudomonadati</taxon>
        <taxon>Campylobacterota</taxon>
        <taxon>Epsilonproteobacteria</taxon>
        <taxon>Campylobacterales</taxon>
        <taxon>Campylobacteraceae</taxon>
        <taxon>Campylobacter</taxon>
    </lineage>
</organism>
<keyword evidence="2" id="KW-1003">Cell membrane</keyword>
<feature type="domain" description="Methyl-accepting transducer" evidence="9">
    <location>
        <begin position="364"/>
        <end position="584"/>
    </location>
</feature>
<dbReference type="InterPro" id="IPR033480">
    <property type="entry name" value="sCache_2"/>
</dbReference>
<evidence type="ECO:0000256" key="5">
    <source>
        <dbReference type="ARBA" id="ARBA00023136"/>
    </source>
</evidence>
<evidence type="ECO:0000256" key="3">
    <source>
        <dbReference type="ARBA" id="ARBA00022692"/>
    </source>
</evidence>
<sequence length="584" mass="65461">MLKRISLKFKIITLIIVCFLSLFTTAALIGIKANMINAMVFENTKESVTAEKKTQLKLSVDAMATSLGNLVASLDEKEQIRIIQKAIENFYFEEDKSGYFFAYKGTINIAHPIKKTFIGQDLAHIKDDNGVYYIKELYAVSKDNSKEVKFVNYNFLKPNGNFQPKETPKIAYAAAIPNTNNMWIGTGVYTDTLEEHIRNISSNIADEIEDILYNSIGLCIFITTMILIVLLCMFYLDIIKSLKVVSLNLNLFFDYLSHKINSINLKHLDKEDELGKISLMIEDNIKNAQLGQEQDKKLVENSLEVLNYLKQGFISQRIDQNATNPRLNELKNSVNECLNVLSNQICNDINELNRVFDSYIKLDFTTRLKDSDGKIASIANSLGNEISKMLSNSSQFAHSLNITSDKLKQVVQDLNHSSQTQVNSLKKTATLMNASANAMQDVNNRSSEVIHQTEDIRSIVGVIKEIAEQTNLLALNAAIEAARAGEHGRGFAVVADEVRKLAERTTRSLTEIEANINLLIQSINEITKIISNQTSNFMSINESVGDLENTMHENVKIANSSLEASNEVSEIAKLILDDASKKKF</sequence>
<dbReference type="KEGG" id="ccun:CCUN_0791"/>
<dbReference type="OrthoDB" id="5348717at2"/>
<protein>
    <submittedName>
        <fullName evidence="10">Cache sensor-containing MCP-domain signal transduction protein</fullName>
    </submittedName>
</protein>
<proteinExistence type="predicted"/>
<dbReference type="PROSITE" id="PS50111">
    <property type="entry name" value="CHEMOTAXIS_TRANSDUC_2"/>
    <property type="match status" value="1"/>
</dbReference>
<dbReference type="eggNOG" id="COG0840">
    <property type="taxonomic scope" value="Bacteria"/>
</dbReference>
<dbReference type="Proteomes" id="UP000192902">
    <property type="component" value="Chromosome"/>
</dbReference>
<dbReference type="Pfam" id="PF00015">
    <property type="entry name" value="MCPsignal"/>
    <property type="match status" value="1"/>
</dbReference>
<keyword evidence="6 7" id="KW-0807">Transducer</keyword>
<evidence type="ECO:0000313" key="10">
    <source>
        <dbReference type="EMBL" id="ARJ56408.1"/>
    </source>
</evidence>
<reference evidence="10 11" key="1">
    <citation type="submission" date="2017-04" db="EMBL/GenBank/DDBJ databases">
        <title>Complete genome sequence of the Campylobacter cuniculorum type strain LMG24588.</title>
        <authorList>
            <person name="Miller W.G."/>
            <person name="Yee E."/>
            <person name="Revez J."/>
            <person name="Bono J.L."/>
            <person name="Rossi M."/>
        </authorList>
    </citation>
    <scope>NUCLEOTIDE SEQUENCE [LARGE SCALE GENOMIC DNA]</scope>
    <source>
        <strain evidence="10 11">LMG 24588</strain>
    </source>
</reference>
<keyword evidence="3 8" id="KW-0812">Transmembrane</keyword>
<keyword evidence="4 8" id="KW-1133">Transmembrane helix</keyword>
<gene>
    <name evidence="10" type="ORF">CCUN_0791</name>
</gene>
<keyword evidence="5 8" id="KW-0472">Membrane</keyword>
<evidence type="ECO:0000259" key="9">
    <source>
        <dbReference type="PROSITE" id="PS50111"/>
    </source>
</evidence>
<dbReference type="InterPro" id="IPR004010">
    <property type="entry name" value="Double_Cache_2"/>
</dbReference>
<dbReference type="AlphaFoldDB" id="A0A1W6BWE4"/>
<dbReference type="EMBL" id="CP020867">
    <property type="protein sequence ID" value="ARJ56408.1"/>
    <property type="molecule type" value="Genomic_DNA"/>
</dbReference>
<dbReference type="Pfam" id="PF08269">
    <property type="entry name" value="dCache_2"/>
    <property type="match status" value="1"/>
</dbReference>
<dbReference type="GO" id="GO:0005886">
    <property type="term" value="C:plasma membrane"/>
    <property type="evidence" value="ECO:0007669"/>
    <property type="project" value="UniProtKB-SubCell"/>
</dbReference>
<dbReference type="InterPro" id="IPR004089">
    <property type="entry name" value="MCPsignal_dom"/>
</dbReference>
<dbReference type="Gene3D" id="1.10.287.950">
    <property type="entry name" value="Methyl-accepting chemotaxis protein"/>
    <property type="match status" value="1"/>
</dbReference>
<evidence type="ECO:0000256" key="6">
    <source>
        <dbReference type="ARBA" id="ARBA00023224"/>
    </source>
</evidence>
<dbReference type="Gene3D" id="3.30.450.20">
    <property type="entry name" value="PAS domain"/>
    <property type="match status" value="1"/>
</dbReference>
<evidence type="ECO:0000256" key="8">
    <source>
        <dbReference type="SAM" id="Phobius"/>
    </source>
</evidence>
<comment type="subcellular location">
    <subcellularLocation>
        <location evidence="1">Cell membrane</location>
        <topology evidence="1">Multi-pass membrane protein</topology>
    </subcellularLocation>
</comment>
<evidence type="ECO:0000313" key="11">
    <source>
        <dbReference type="Proteomes" id="UP000192902"/>
    </source>
</evidence>
<dbReference type="PANTHER" id="PTHR32089">
    <property type="entry name" value="METHYL-ACCEPTING CHEMOTAXIS PROTEIN MCPB"/>
    <property type="match status" value="1"/>
</dbReference>
<dbReference type="SUPFAM" id="SSF58104">
    <property type="entry name" value="Methyl-accepting chemotaxis protein (MCP) signaling domain"/>
    <property type="match status" value="1"/>
</dbReference>
<dbReference type="GO" id="GO:0007165">
    <property type="term" value="P:signal transduction"/>
    <property type="evidence" value="ECO:0007669"/>
    <property type="project" value="UniProtKB-KW"/>
</dbReference>
<dbReference type="SMART" id="SM01049">
    <property type="entry name" value="Cache_2"/>
    <property type="match status" value="1"/>
</dbReference>
<dbReference type="SMART" id="SM00283">
    <property type="entry name" value="MA"/>
    <property type="match status" value="1"/>
</dbReference>
<accession>A0A1W6BWE4</accession>
<feature type="transmembrane region" description="Helical" evidence="8">
    <location>
        <begin position="211"/>
        <end position="236"/>
    </location>
</feature>